<dbReference type="PANTHER" id="PTHR42753">
    <property type="entry name" value="MITOCHONDRIAL RIBOSOME PROTEIN L39/PROLYL-TRNA LIGASE FAMILY MEMBER"/>
    <property type="match status" value="1"/>
</dbReference>
<dbReference type="InterPro" id="IPR002316">
    <property type="entry name" value="Pro-tRNA-ligase_IIa"/>
</dbReference>
<keyword evidence="6" id="KW-0030">Aminoacyl-tRNA synthetase</keyword>
<keyword evidence="5" id="KW-0648">Protein biosynthesis</keyword>
<dbReference type="InterPro" id="IPR006195">
    <property type="entry name" value="aa-tRNA-synth_II"/>
</dbReference>
<comment type="caution">
    <text evidence="10">The sequence shown here is derived from an EMBL/GenBank/DDBJ whole genome shotgun (WGS) entry which is preliminary data.</text>
</comment>
<evidence type="ECO:0000256" key="2">
    <source>
        <dbReference type="ARBA" id="ARBA00022598"/>
    </source>
</evidence>
<dbReference type="GO" id="GO:0005524">
    <property type="term" value="F:ATP binding"/>
    <property type="evidence" value="ECO:0007669"/>
    <property type="project" value="UniProtKB-KW"/>
</dbReference>
<evidence type="ECO:0000256" key="8">
    <source>
        <dbReference type="ARBA" id="ARBA00047671"/>
    </source>
</evidence>
<comment type="catalytic activity">
    <reaction evidence="8">
        <text>tRNA(Pro) + L-proline + ATP = L-prolyl-tRNA(Pro) + AMP + diphosphate</text>
        <dbReference type="Rhea" id="RHEA:14305"/>
        <dbReference type="Rhea" id="RHEA-COMP:9700"/>
        <dbReference type="Rhea" id="RHEA-COMP:9702"/>
        <dbReference type="ChEBI" id="CHEBI:30616"/>
        <dbReference type="ChEBI" id="CHEBI:33019"/>
        <dbReference type="ChEBI" id="CHEBI:60039"/>
        <dbReference type="ChEBI" id="CHEBI:78442"/>
        <dbReference type="ChEBI" id="CHEBI:78532"/>
        <dbReference type="ChEBI" id="CHEBI:456215"/>
        <dbReference type="EC" id="6.1.1.15"/>
    </reaction>
</comment>
<dbReference type="PANTHER" id="PTHR42753:SF10">
    <property type="entry name" value="PROLINE--TRNA LIGASE, MITOCHONDRIAL-RELATED"/>
    <property type="match status" value="1"/>
</dbReference>
<dbReference type="EMBL" id="JACEFF010000025">
    <property type="protein sequence ID" value="KAH9645540.1"/>
    <property type="molecule type" value="Genomic_DNA"/>
</dbReference>
<keyword evidence="4" id="KW-0067">ATP-binding</keyword>
<keyword evidence="2" id="KW-0436">Ligase</keyword>
<dbReference type="Proteomes" id="UP000814243">
    <property type="component" value="Unassembled WGS sequence"/>
</dbReference>
<dbReference type="GO" id="GO:0005739">
    <property type="term" value="C:mitochondrion"/>
    <property type="evidence" value="ECO:0007669"/>
    <property type="project" value="TreeGrafter"/>
</dbReference>
<evidence type="ECO:0000259" key="9">
    <source>
        <dbReference type="PROSITE" id="PS50862"/>
    </source>
</evidence>
<evidence type="ECO:0000256" key="1">
    <source>
        <dbReference type="ARBA" id="ARBA00012831"/>
    </source>
</evidence>
<evidence type="ECO:0000313" key="11">
    <source>
        <dbReference type="Proteomes" id="UP000814243"/>
    </source>
</evidence>
<proteinExistence type="predicted"/>
<accession>A0A922N0Q5</accession>
<evidence type="ECO:0000313" key="10">
    <source>
        <dbReference type="EMBL" id="KAH9645540.1"/>
    </source>
</evidence>
<evidence type="ECO:0000256" key="7">
    <source>
        <dbReference type="ARBA" id="ARBA00029731"/>
    </source>
</evidence>
<dbReference type="InterPro" id="IPR002314">
    <property type="entry name" value="aa-tRNA-synt_IIb"/>
</dbReference>
<dbReference type="EC" id="6.1.1.15" evidence="1"/>
<dbReference type="GO" id="GO:0006433">
    <property type="term" value="P:prolyl-tRNA aminoacylation"/>
    <property type="evidence" value="ECO:0007669"/>
    <property type="project" value="InterPro"/>
</dbReference>
<evidence type="ECO:0000256" key="4">
    <source>
        <dbReference type="ARBA" id="ARBA00022840"/>
    </source>
</evidence>
<dbReference type="SUPFAM" id="SSF55681">
    <property type="entry name" value="Class II aaRS and biotin synthetases"/>
    <property type="match status" value="1"/>
</dbReference>
<dbReference type="InterPro" id="IPR045864">
    <property type="entry name" value="aa-tRNA-synth_II/BPL/LPL"/>
</dbReference>
<dbReference type="InterPro" id="IPR050062">
    <property type="entry name" value="Pro-tRNA_synthetase"/>
</dbReference>
<evidence type="ECO:0000256" key="6">
    <source>
        <dbReference type="ARBA" id="ARBA00023146"/>
    </source>
</evidence>
<name>A0A922N0Q5_SPOEX</name>
<gene>
    <name evidence="10" type="ORF">HF086_006697</name>
</gene>
<reference evidence="10" key="1">
    <citation type="journal article" date="2021" name="G3 (Bethesda)">
        <title>Genome and transcriptome analysis of the beet armyworm Spodoptera exigua reveals targets for pest control. .</title>
        <authorList>
            <person name="Simon S."/>
            <person name="Breeschoten T."/>
            <person name="Jansen H.J."/>
            <person name="Dirks R.P."/>
            <person name="Schranz M.E."/>
            <person name="Ros V.I.D."/>
        </authorList>
    </citation>
    <scope>NUCLEOTIDE SEQUENCE</scope>
    <source>
        <strain evidence="10">TB_SE_WUR_2020</strain>
    </source>
</reference>
<evidence type="ECO:0000256" key="3">
    <source>
        <dbReference type="ARBA" id="ARBA00022741"/>
    </source>
</evidence>
<dbReference type="Gene3D" id="3.30.930.10">
    <property type="entry name" value="Bira Bifunctional Protein, Domain 2"/>
    <property type="match status" value="1"/>
</dbReference>
<sequence length="242" mass="27062">MRYLSKLFQPVITIPKNAKIKNTEITCKSQKLLLECGLIRPTGPGLFTILPLARRSLDKLETLIRSCIEAAGGQKMAVPSLTSASLWDKTGRLQEIGPELIKMEDRHGKKYLLAPTHEEAIADLLADVGPLSYKQLPLLLYQIGNKYRDEARPKHGLLRAREFSMMDAYGVHESERCARDVYCAVTEAYSTIMGYPYIVVIGKAALSNPARYEVYRSCDPTASVQLLTTTELLELLSNEDTQ</sequence>
<dbReference type="PROSITE" id="PS50862">
    <property type="entry name" value="AA_TRNA_LIGASE_II"/>
    <property type="match status" value="1"/>
</dbReference>
<dbReference type="PRINTS" id="PR01046">
    <property type="entry name" value="TRNASYNTHPRO"/>
</dbReference>
<dbReference type="GO" id="GO:0004827">
    <property type="term" value="F:proline-tRNA ligase activity"/>
    <property type="evidence" value="ECO:0007669"/>
    <property type="project" value="UniProtKB-EC"/>
</dbReference>
<evidence type="ECO:0000256" key="5">
    <source>
        <dbReference type="ARBA" id="ARBA00022917"/>
    </source>
</evidence>
<feature type="non-terminal residue" evidence="10">
    <location>
        <position position="1"/>
    </location>
</feature>
<dbReference type="AlphaFoldDB" id="A0A922N0Q5"/>
<organism evidence="10 11">
    <name type="scientific">Spodoptera exigua</name>
    <name type="common">Beet armyworm</name>
    <name type="synonym">Noctua fulgens</name>
    <dbReference type="NCBI Taxonomy" id="7107"/>
    <lineage>
        <taxon>Eukaryota</taxon>
        <taxon>Metazoa</taxon>
        <taxon>Ecdysozoa</taxon>
        <taxon>Arthropoda</taxon>
        <taxon>Hexapoda</taxon>
        <taxon>Insecta</taxon>
        <taxon>Pterygota</taxon>
        <taxon>Neoptera</taxon>
        <taxon>Endopterygota</taxon>
        <taxon>Lepidoptera</taxon>
        <taxon>Glossata</taxon>
        <taxon>Ditrysia</taxon>
        <taxon>Noctuoidea</taxon>
        <taxon>Noctuidae</taxon>
        <taxon>Amphipyrinae</taxon>
        <taxon>Spodoptera</taxon>
    </lineage>
</organism>
<protein>
    <recommendedName>
        <fullName evidence="1">proline--tRNA ligase</fullName>
        <ecNumber evidence="1">6.1.1.15</ecNumber>
    </recommendedName>
    <alternativeName>
        <fullName evidence="7">Prolyl-tRNA synthetase</fullName>
    </alternativeName>
</protein>
<feature type="domain" description="Aminoacyl-transfer RNA synthetases class-II family profile" evidence="9">
    <location>
        <begin position="59"/>
        <end position="227"/>
    </location>
</feature>
<keyword evidence="3" id="KW-0547">Nucleotide-binding</keyword>
<dbReference type="Pfam" id="PF00587">
    <property type="entry name" value="tRNA-synt_2b"/>
    <property type="match status" value="1"/>
</dbReference>